<dbReference type="AlphaFoldDB" id="A0A2W4VZL1"/>
<sequence length="194" mass="22675">MATHHEFRDLGDQWLISYACTIANMPIPTLFIVGHCLEAYCKAAILKNNPSVNIFRYGHDIETMINDIKRDIGILNGVMFYPDVESRFMTGGLIPFTDTLMSDIEYLHFVPNQELYWVAKFQKDIKYLGTTGRRMPTQYSILVMERNPYWLPIMRELRGYIQDTRNEESFHMASFLSRPNSPPFALEYLRQICS</sequence>
<comment type="caution">
    <text evidence="1">The sequence shown here is derived from an EMBL/GenBank/DDBJ whole genome shotgun (WGS) entry which is preliminary data.</text>
</comment>
<gene>
    <name evidence="1" type="ORF">DCF19_16780</name>
</gene>
<evidence type="ECO:0000313" key="1">
    <source>
        <dbReference type="EMBL" id="PZO38333.1"/>
    </source>
</evidence>
<evidence type="ECO:0000313" key="2">
    <source>
        <dbReference type="Proteomes" id="UP000249467"/>
    </source>
</evidence>
<dbReference type="Proteomes" id="UP000249467">
    <property type="component" value="Unassembled WGS sequence"/>
</dbReference>
<name>A0A2W4VZL1_9CYAN</name>
<organism evidence="1 2">
    <name type="scientific">Pseudanabaena frigida</name>
    <dbReference type="NCBI Taxonomy" id="945775"/>
    <lineage>
        <taxon>Bacteria</taxon>
        <taxon>Bacillati</taxon>
        <taxon>Cyanobacteriota</taxon>
        <taxon>Cyanophyceae</taxon>
        <taxon>Pseudanabaenales</taxon>
        <taxon>Pseudanabaenaceae</taxon>
        <taxon>Pseudanabaena</taxon>
    </lineage>
</organism>
<protein>
    <submittedName>
        <fullName evidence="1">Uncharacterized protein</fullName>
    </submittedName>
</protein>
<dbReference type="EMBL" id="QBML01000024">
    <property type="protein sequence ID" value="PZO38333.1"/>
    <property type="molecule type" value="Genomic_DNA"/>
</dbReference>
<reference evidence="1 2" key="2">
    <citation type="submission" date="2018-06" db="EMBL/GenBank/DDBJ databases">
        <title>Metagenomic assembly of (sub)arctic Cyanobacteria and their associated microbiome from non-axenic cultures.</title>
        <authorList>
            <person name="Baurain D."/>
        </authorList>
    </citation>
    <scope>NUCLEOTIDE SEQUENCE [LARGE SCALE GENOMIC DNA]</scope>
    <source>
        <strain evidence="1">ULC066bin1</strain>
    </source>
</reference>
<accession>A0A2W4VZL1</accession>
<proteinExistence type="predicted"/>
<reference evidence="1 2" key="1">
    <citation type="submission" date="2018-04" db="EMBL/GenBank/DDBJ databases">
        <authorList>
            <person name="Go L.Y."/>
            <person name="Mitchell J.A."/>
        </authorList>
    </citation>
    <scope>NUCLEOTIDE SEQUENCE [LARGE SCALE GENOMIC DNA]</scope>
    <source>
        <strain evidence="1">ULC066bin1</strain>
    </source>
</reference>